<protein>
    <recommendedName>
        <fullName evidence="2">GerMN domain-containing protein</fullName>
    </recommendedName>
</protein>
<dbReference type="Pfam" id="PF10646">
    <property type="entry name" value="Germane"/>
    <property type="match status" value="1"/>
</dbReference>
<gene>
    <name evidence="3" type="ORF">A2257_03810</name>
</gene>
<dbReference type="EMBL" id="MFGA01000023">
    <property type="protein sequence ID" value="OGF20462.1"/>
    <property type="molecule type" value="Genomic_DNA"/>
</dbReference>
<dbReference type="Proteomes" id="UP000177407">
    <property type="component" value="Unassembled WGS sequence"/>
</dbReference>
<dbReference type="SMART" id="SM00909">
    <property type="entry name" value="Germane"/>
    <property type="match status" value="1"/>
</dbReference>
<feature type="domain" description="GerMN" evidence="2">
    <location>
        <begin position="108"/>
        <end position="199"/>
    </location>
</feature>
<feature type="transmembrane region" description="Helical" evidence="1">
    <location>
        <begin position="12"/>
        <end position="32"/>
    </location>
</feature>
<keyword evidence="1" id="KW-0472">Membrane</keyword>
<organism evidence="3 4">
    <name type="scientific">Candidatus Falkowbacteria bacterium RIFOXYA2_FULL_38_12</name>
    <dbReference type="NCBI Taxonomy" id="1797993"/>
    <lineage>
        <taxon>Bacteria</taxon>
        <taxon>Candidatus Falkowiibacteriota</taxon>
    </lineage>
</organism>
<evidence type="ECO:0000313" key="4">
    <source>
        <dbReference type="Proteomes" id="UP000177407"/>
    </source>
</evidence>
<comment type="caution">
    <text evidence="3">The sequence shown here is derived from an EMBL/GenBank/DDBJ whole genome shotgun (WGS) entry which is preliminary data.</text>
</comment>
<name>A0A1F5S1L8_9BACT</name>
<evidence type="ECO:0000313" key="3">
    <source>
        <dbReference type="EMBL" id="OGF20462.1"/>
    </source>
</evidence>
<keyword evidence="1" id="KW-0812">Transmembrane</keyword>
<dbReference type="InterPro" id="IPR019606">
    <property type="entry name" value="GerMN"/>
</dbReference>
<proteinExistence type="predicted"/>
<evidence type="ECO:0000259" key="2">
    <source>
        <dbReference type="SMART" id="SM00909"/>
    </source>
</evidence>
<accession>A0A1F5S1L8</accession>
<keyword evidence="1" id="KW-1133">Transmembrane helix</keyword>
<sequence length="200" mass="22416">MKNKSIMLKTILKFFAVVIFTLIVVFGFIRLFGNEDDWICQNGEWIKHGTPSAGPPNKKCEQLPPDSNSEDLATIKLFFTNTKLDPQVMDCNKTFSTERKILKTENLIKDAVEALLLGPTDEEKENGFITSIPNGVKIQSFEIKDGVAKIDFNETLEFQVGGSCRVAAISSQIRETIKQFSEVNEVIISINGRTEDILQP</sequence>
<dbReference type="AlphaFoldDB" id="A0A1F5S1L8"/>
<evidence type="ECO:0000256" key="1">
    <source>
        <dbReference type="SAM" id="Phobius"/>
    </source>
</evidence>
<reference evidence="3 4" key="1">
    <citation type="journal article" date="2016" name="Nat. Commun.">
        <title>Thousands of microbial genomes shed light on interconnected biogeochemical processes in an aquifer system.</title>
        <authorList>
            <person name="Anantharaman K."/>
            <person name="Brown C.T."/>
            <person name="Hug L.A."/>
            <person name="Sharon I."/>
            <person name="Castelle C.J."/>
            <person name="Probst A.J."/>
            <person name="Thomas B.C."/>
            <person name="Singh A."/>
            <person name="Wilkins M.J."/>
            <person name="Karaoz U."/>
            <person name="Brodie E.L."/>
            <person name="Williams K.H."/>
            <person name="Hubbard S.S."/>
            <person name="Banfield J.F."/>
        </authorList>
    </citation>
    <scope>NUCLEOTIDE SEQUENCE [LARGE SCALE GENOMIC DNA]</scope>
</reference>